<evidence type="ECO:0000313" key="1">
    <source>
        <dbReference type="EMBL" id="MSA89048.1"/>
    </source>
</evidence>
<dbReference type="Proteomes" id="UP000433575">
    <property type="component" value="Unassembled WGS sequence"/>
</dbReference>
<dbReference type="AlphaFoldDB" id="A0A6N7S6C1"/>
<gene>
    <name evidence="2" type="ORF">GKD88_06685</name>
    <name evidence="1" type="ORF">GKE08_06890</name>
</gene>
<evidence type="ECO:0000313" key="3">
    <source>
        <dbReference type="Proteomes" id="UP000433575"/>
    </source>
</evidence>
<dbReference type="RefSeq" id="WP_154238429.1">
    <property type="nucleotide sequence ID" value="NZ_AP031450.1"/>
</dbReference>
<accession>A0A6N7S6C1</accession>
<proteinExistence type="predicted"/>
<dbReference type="EMBL" id="WKPJ01000007">
    <property type="protein sequence ID" value="MSA89048.1"/>
    <property type="molecule type" value="Genomic_DNA"/>
</dbReference>
<sequence>MKRFGKIMMAAAVFAVILWGLGDALSQTSGQIRNEEAQLIEQRIEQAAVLCYALEGSYPEEISYLEQNYGVVIDSEKYNVFYQSLGSNMKPEVQVYRKGAVR</sequence>
<dbReference type="Proteomes" id="UP000480929">
    <property type="component" value="Unassembled WGS sequence"/>
</dbReference>
<dbReference type="OrthoDB" id="9815367at2"/>
<dbReference type="EMBL" id="WKPI01000008">
    <property type="protein sequence ID" value="MSC32802.1"/>
    <property type="molecule type" value="Genomic_DNA"/>
</dbReference>
<name>A0A6N7S6C1_9FIRM</name>
<keyword evidence="4" id="KW-1185">Reference proteome</keyword>
<reference evidence="3 4" key="1">
    <citation type="journal article" date="2019" name="Nat. Med.">
        <title>A library of human gut bacterial isolates paired with longitudinal multiomics data enables mechanistic microbiome research.</title>
        <authorList>
            <person name="Poyet M."/>
            <person name="Groussin M."/>
            <person name="Gibbons S.M."/>
            <person name="Avila-Pacheco J."/>
            <person name="Jiang X."/>
            <person name="Kearney S.M."/>
            <person name="Perrotta A.R."/>
            <person name="Berdy B."/>
            <person name="Zhao S."/>
            <person name="Lieberman T.D."/>
            <person name="Swanson P.K."/>
            <person name="Smith M."/>
            <person name="Roesemann S."/>
            <person name="Alexander J.E."/>
            <person name="Rich S.A."/>
            <person name="Livny J."/>
            <person name="Vlamakis H."/>
            <person name="Clish C."/>
            <person name="Bullock K."/>
            <person name="Deik A."/>
            <person name="Scott J."/>
            <person name="Pierce K.A."/>
            <person name="Xavier R.J."/>
            <person name="Alm E.J."/>
        </authorList>
    </citation>
    <scope>NUCLEOTIDE SEQUENCE [LARGE SCALE GENOMIC DNA]</scope>
    <source>
        <strain evidence="1 3">BIOML-A4</strain>
        <strain evidence="2 4">BIOML-A5</strain>
    </source>
</reference>
<comment type="caution">
    <text evidence="1">The sequence shown here is derived from an EMBL/GenBank/DDBJ whole genome shotgun (WGS) entry which is preliminary data.</text>
</comment>
<evidence type="ECO:0000313" key="2">
    <source>
        <dbReference type="EMBL" id="MSC32802.1"/>
    </source>
</evidence>
<organism evidence="1 3">
    <name type="scientific">Holdemania massiliensis</name>
    <dbReference type="NCBI Taxonomy" id="1468449"/>
    <lineage>
        <taxon>Bacteria</taxon>
        <taxon>Bacillati</taxon>
        <taxon>Bacillota</taxon>
        <taxon>Erysipelotrichia</taxon>
        <taxon>Erysipelotrichales</taxon>
        <taxon>Erysipelotrichaceae</taxon>
        <taxon>Holdemania</taxon>
    </lineage>
</organism>
<protein>
    <submittedName>
        <fullName evidence="1">Uncharacterized protein</fullName>
    </submittedName>
</protein>
<evidence type="ECO:0000313" key="4">
    <source>
        <dbReference type="Proteomes" id="UP000480929"/>
    </source>
</evidence>